<dbReference type="InterPro" id="IPR003599">
    <property type="entry name" value="Ig_sub"/>
</dbReference>
<keyword evidence="4 6" id="KW-0472">Membrane</keyword>
<dbReference type="AlphaFoldDB" id="A0A1B0CJG6"/>
<evidence type="ECO:0000256" key="6">
    <source>
        <dbReference type="SAM" id="Phobius"/>
    </source>
</evidence>
<dbReference type="GO" id="GO:0016020">
    <property type="term" value="C:membrane"/>
    <property type="evidence" value="ECO:0007669"/>
    <property type="project" value="UniProtKB-SubCell"/>
</dbReference>
<evidence type="ECO:0000313" key="9">
    <source>
        <dbReference type="EnsemblMetazoa" id="LLOJ004668-PA"/>
    </source>
</evidence>
<keyword evidence="5" id="KW-1015">Disulfide bond</keyword>
<dbReference type="EMBL" id="GITU01007069">
    <property type="protein sequence ID" value="MBC1175772.1"/>
    <property type="molecule type" value="Transcribed_RNA"/>
</dbReference>
<feature type="domain" description="Ig-like" evidence="7">
    <location>
        <begin position="344"/>
        <end position="432"/>
    </location>
</feature>
<sequence>MSLNNKLNGKLCSFSSYVVPTRLVWAAVDHDAELPCDVASSTPRDSAKLVLWFKDSTGIPIYSLDSRGGGPFESATHSALASDLGNRLYFSSGTRPHDAKLQIRGVKSTDEGVYRCRVDFFNSPTRNFRVNLTLVVPPEEPKIFDAQGKEVTGGVAGPFREGHELFLSCQVSGGRPPPKVTWWRNSEEISGISHPSADIQTTTVVNQLFIGNITREFLGTRLQCRAQGSKLIPPVVKEFAIQPLAVKIVTANELLRAGQTIPLRCEAWGSHPPAKIVWLLDGEPIRNPNLTICSDRDDGNFTCSILPLRVIAEYDGAELTCRATNPWFSAGTLQDKRIIHVAYPPIVSIHLANEDPSRLVIRSEGQNVTLKCRANARPSVTSFGWYKNGMRMTGESSETLHLMMLERESEGSYSCSALNIEGETQSTPLVIQVQYSPRCKPGTEQISLGALNLHTISVKCEVDADPADSVRFSWTYNNTRNVSPVLNSRINSHGLVSSMTYMPQSDSEFITLACWASNSVGRQTIPCLIHIFPARTPDPPRLCELYNNTHLEVVCIAGNDGGLEQHFLLEVINGEDIHGRAFSTLPDAENEISTMNDQATSAPLLRLKEDKPLFKLDNLEHGREYQLLVYAVNAKGRSYPPVVLDKVRISNLNLLYDETIVSDDLSSPPANDGSEKRESTLIILVAIVGSGIIIVISIVIAAIAITYHHMRPKPPQPQDVRKRMRPARTDVPSMYSSEEVLEEEVTGSTAIRPHHASISRSSRYISEGFVQYSQPSLNNVYITDPDLILQHSDFEFRNISGH</sequence>
<dbReference type="InterPro" id="IPR007110">
    <property type="entry name" value="Ig-like_dom"/>
</dbReference>
<accession>A0A1B0CJG6</accession>
<reference evidence="10" key="1">
    <citation type="submission" date="2012-05" db="EMBL/GenBank/DDBJ databases">
        <title>Whole Genome Assembly of Lutzomyia longipalpis.</title>
        <authorList>
            <person name="Richards S."/>
            <person name="Qu C."/>
            <person name="Dillon R."/>
            <person name="Worley K."/>
            <person name="Scherer S."/>
            <person name="Batterton M."/>
            <person name="Taylor A."/>
            <person name="Hawes A."/>
            <person name="Hernandez B."/>
            <person name="Kovar C."/>
            <person name="Mandapat C."/>
            <person name="Pham C."/>
            <person name="Qu C."/>
            <person name="Jing C."/>
            <person name="Bess C."/>
            <person name="Bandaranaike D."/>
            <person name="Ngo D."/>
            <person name="Ongeri F."/>
            <person name="Arias F."/>
            <person name="Lara F."/>
            <person name="Weissenberger G."/>
            <person name="Kamau G."/>
            <person name="Han H."/>
            <person name="Shen H."/>
            <person name="Dinh H."/>
            <person name="Khalil I."/>
            <person name="Jones J."/>
            <person name="Shafer J."/>
            <person name="Jayaseelan J."/>
            <person name="Quiroz J."/>
            <person name="Blankenburg K."/>
            <person name="Nguyen L."/>
            <person name="Jackson L."/>
            <person name="Francisco L."/>
            <person name="Tang L.-Y."/>
            <person name="Pu L.-L."/>
            <person name="Perales L."/>
            <person name="Lorensuhewa L."/>
            <person name="Munidasa M."/>
            <person name="Coyle M."/>
            <person name="Taylor M."/>
            <person name="Puazo M."/>
            <person name="Firestine M."/>
            <person name="Scheel M."/>
            <person name="Javaid M."/>
            <person name="Wang M."/>
            <person name="Li M."/>
            <person name="Tabassum N."/>
            <person name="Saada N."/>
            <person name="Osuji N."/>
            <person name="Aqrawi P."/>
            <person name="Fu Q."/>
            <person name="Thornton R."/>
            <person name="Raj R."/>
            <person name="Goodspeed R."/>
            <person name="Mata R."/>
            <person name="Najjar R."/>
            <person name="Gubbala S."/>
            <person name="Lee S."/>
            <person name="Denson S."/>
            <person name="Patil S."/>
            <person name="Macmil S."/>
            <person name="Qi S."/>
            <person name="Matskevitch T."/>
            <person name="Palculict T."/>
            <person name="Mathew T."/>
            <person name="Vee V."/>
            <person name="Velamala V."/>
            <person name="Korchina V."/>
            <person name="Cai W."/>
            <person name="Liu W."/>
            <person name="Dai W."/>
            <person name="Zou X."/>
            <person name="Zhu Y."/>
            <person name="Zhang Y."/>
            <person name="Wu Y.-Q."/>
            <person name="Xin Y."/>
            <person name="Nazarath L."/>
            <person name="Kovar C."/>
            <person name="Han Y."/>
            <person name="Muzny D."/>
            <person name="Gibbs R."/>
        </authorList>
    </citation>
    <scope>NUCLEOTIDE SEQUENCE [LARGE SCALE GENOMIC DNA]</scope>
    <source>
        <strain evidence="10">Jacobina</strain>
    </source>
</reference>
<feature type="domain" description="Ig-like" evidence="7">
    <location>
        <begin position="141"/>
        <end position="240"/>
    </location>
</feature>
<dbReference type="InterPro" id="IPR013162">
    <property type="entry name" value="CD80_C2-set"/>
</dbReference>
<dbReference type="Proteomes" id="UP000092461">
    <property type="component" value="Unassembled WGS sequence"/>
</dbReference>
<dbReference type="SUPFAM" id="SSF48726">
    <property type="entry name" value="Immunoglobulin"/>
    <property type="match status" value="5"/>
</dbReference>
<feature type="domain" description="Ig-like" evidence="7">
    <location>
        <begin position="243"/>
        <end position="339"/>
    </location>
</feature>
<dbReference type="VEuPathDB" id="VectorBase:LLOJ004668"/>
<dbReference type="InterPro" id="IPR013106">
    <property type="entry name" value="Ig_V-set"/>
</dbReference>
<dbReference type="InterPro" id="IPR003598">
    <property type="entry name" value="Ig_sub2"/>
</dbReference>
<dbReference type="PROSITE" id="PS50835">
    <property type="entry name" value="IG_LIKE"/>
    <property type="match status" value="4"/>
</dbReference>
<dbReference type="EMBL" id="AJWK01014614">
    <property type="status" value="NOT_ANNOTATED_CDS"/>
    <property type="molecule type" value="Genomic_DNA"/>
</dbReference>
<dbReference type="Gene3D" id="2.60.40.10">
    <property type="entry name" value="Immunoglobulins"/>
    <property type="match status" value="4"/>
</dbReference>
<evidence type="ECO:0000313" key="10">
    <source>
        <dbReference type="Proteomes" id="UP000092461"/>
    </source>
</evidence>
<dbReference type="Pfam" id="PF08205">
    <property type="entry name" value="C2-set_2"/>
    <property type="match status" value="2"/>
</dbReference>
<evidence type="ECO:0000256" key="4">
    <source>
        <dbReference type="ARBA" id="ARBA00023136"/>
    </source>
</evidence>
<dbReference type="PANTHER" id="PTHR23278">
    <property type="entry name" value="SIDESTEP PROTEIN"/>
    <property type="match status" value="1"/>
</dbReference>
<name>A0A1B0CJG6_LUTLO</name>
<keyword evidence="10" id="KW-1185">Reference proteome</keyword>
<dbReference type="Pfam" id="PF13927">
    <property type="entry name" value="Ig_3"/>
    <property type="match status" value="1"/>
</dbReference>
<evidence type="ECO:0000313" key="8">
    <source>
        <dbReference type="EMBL" id="MBC1175772.1"/>
    </source>
</evidence>
<keyword evidence="2 6" id="KW-0812">Transmembrane</keyword>
<feature type="domain" description="Ig-like" evidence="7">
    <location>
        <begin position="34"/>
        <end position="133"/>
    </location>
</feature>
<evidence type="ECO:0000256" key="5">
    <source>
        <dbReference type="ARBA" id="ARBA00023157"/>
    </source>
</evidence>
<keyword evidence="3 6" id="KW-1133">Transmembrane helix</keyword>
<organism evidence="9 10">
    <name type="scientific">Lutzomyia longipalpis</name>
    <name type="common">Sand fly</name>
    <dbReference type="NCBI Taxonomy" id="7200"/>
    <lineage>
        <taxon>Eukaryota</taxon>
        <taxon>Metazoa</taxon>
        <taxon>Ecdysozoa</taxon>
        <taxon>Arthropoda</taxon>
        <taxon>Hexapoda</taxon>
        <taxon>Insecta</taxon>
        <taxon>Pterygota</taxon>
        <taxon>Neoptera</taxon>
        <taxon>Endopterygota</taxon>
        <taxon>Diptera</taxon>
        <taxon>Nematocera</taxon>
        <taxon>Psychodoidea</taxon>
        <taxon>Psychodidae</taxon>
        <taxon>Lutzomyia</taxon>
        <taxon>Lutzomyia</taxon>
    </lineage>
</organism>
<dbReference type="EnsemblMetazoa" id="LLOJ004668-RA">
    <property type="protein sequence ID" value="LLOJ004668-PA"/>
    <property type="gene ID" value="LLOJ004668"/>
</dbReference>
<reference evidence="8" key="2">
    <citation type="journal article" date="2020" name="BMC">
        <title>Leishmania infection induces a limited differential gene expression in the sand fly midgut.</title>
        <authorList>
            <person name="Coutinho-Abreu I.V."/>
            <person name="Serafim T.D."/>
            <person name="Meneses C."/>
            <person name="Kamhawi S."/>
            <person name="Oliveira F."/>
            <person name="Valenzuela J.G."/>
        </authorList>
    </citation>
    <scope>NUCLEOTIDE SEQUENCE</scope>
    <source>
        <strain evidence="8">Jacobina</strain>
        <tissue evidence="8">Midgut</tissue>
    </source>
</reference>
<evidence type="ECO:0000256" key="1">
    <source>
        <dbReference type="ARBA" id="ARBA00004167"/>
    </source>
</evidence>
<proteinExistence type="predicted"/>
<dbReference type="InterPro" id="IPR036179">
    <property type="entry name" value="Ig-like_dom_sf"/>
</dbReference>
<dbReference type="SMART" id="SM00409">
    <property type="entry name" value="IG"/>
    <property type="match status" value="4"/>
</dbReference>
<evidence type="ECO:0000256" key="3">
    <source>
        <dbReference type="ARBA" id="ARBA00022989"/>
    </source>
</evidence>
<evidence type="ECO:0000259" key="7">
    <source>
        <dbReference type="PROSITE" id="PS50835"/>
    </source>
</evidence>
<feature type="transmembrane region" description="Helical" evidence="6">
    <location>
        <begin position="681"/>
        <end position="707"/>
    </location>
</feature>
<dbReference type="VEuPathDB" id="VectorBase:LLONM1_009233"/>
<dbReference type="Pfam" id="PF07686">
    <property type="entry name" value="V-set"/>
    <property type="match status" value="1"/>
</dbReference>
<protein>
    <submittedName>
        <fullName evidence="8">Putative transmembrane protein of the immunoglobulin family of cell adhesion molecules</fullName>
    </submittedName>
</protein>
<dbReference type="InterPro" id="IPR013783">
    <property type="entry name" value="Ig-like_fold"/>
</dbReference>
<comment type="subcellular location">
    <subcellularLocation>
        <location evidence="1">Membrane</location>
        <topology evidence="1">Single-pass membrane protein</topology>
    </subcellularLocation>
</comment>
<dbReference type="EMBL" id="AJWK01014613">
    <property type="status" value="NOT_ANNOTATED_CDS"/>
    <property type="molecule type" value="Genomic_DNA"/>
</dbReference>
<reference evidence="9" key="3">
    <citation type="submission" date="2020-05" db="UniProtKB">
        <authorList>
            <consortium name="EnsemblMetazoa"/>
        </authorList>
    </citation>
    <scope>IDENTIFICATION</scope>
    <source>
        <strain evidence="9">Jacobina</strain>
    </source>
</reference>
<evidence type="ECO:0000256" key="2">
    <source>
        <dbReference type="ARBA" id="ARBA00022692"/>
    </source>
</evidence>
<dbReference type="SMART" id="SM00408">
    <property type="entry name" value="IGc2"/>
    <property type="match status" value="4"/>
</dbReference>
<dbReference type="PANTHER" id="PTHR23278:SF4">
    <property type="entry name" value="SIDESTEP, ISOFORM C"/>
    <property type="match status" value="1"/>
</dbReference>